<evidence type="ECO:0000313" key="2">
    <source>
        <dbReference type="Proteomes" id="UP000197019"/>
    </source>
</evidence>
<sequence>MTDKPTAPRQRVTVQEASTLVAPSQSRKLAALRDKARGITAPVAAPPVVAPVDTALSPACRTELHKARGLIDTHCAAIMGRYPPQKQNRLFALRFGPIESLRCLPISAIVKRLDMDTHAIDLRLLAKLNYHGQTTD</sequence>
<gene>
    <name evidence="1" type="ORF">CEK71_12825</name>
</gene>
<dbReference type="OrthoDB" id="5569111at2"/>
<name>A0A1Z4C040_9GAMM</name>
<dbReference type="KEGG" id="mpsy:CEK71_12825"/>
<evidence type="ECO:0000313" key="1">
    <source>
        <dbReference type="EMBL" id="ASF46883.1"/>
    </source>
</evidence>
<keyword evidence="2" id="KW-1185">Reference proteome</keyword>
<accession>A0A1Z4C040</accession>
<dbReference type="AlphaFoldDB" id="A0A1Z4C040"/>
<dbReference type="Proteomes" id="UP000197019">
    <property type="component" value="Chromosome"/>
</dbReference>
<protein>
    <submittedName>
        <fullName evidence="1">Uncharacterized protein</fullName>
    </submittedName>
</protein>
<proteinExistence type="predicted"/>
<dbReference type="EMBL" id="CP022129">
    <property type="protein sequence ID" value="ASF46883.1"/>
    <property type="molecule type" value="Genomic_DNA"/>
</dbReference>
<organism evidence="1 2">
    <name type="scientific">Methylovulum psychrotolerans</name>
    <dbReference type="NCBI Taxonomy" id="1704499"/>
    <lineage>
        <taxon>Bacteria</taxon>
        <taxon>Pseudomonadati</taxon>
        <taxon>Pseudomonadota</taxon>
        <taxon>Gammaproteobacteria</taxon>
        <taxon>Methylococcales</taxon>
        <taxon>Methylococcaceae</taxon>
        <taxon>Methylovulum</taxon>
    </lineage>
</organism>
<reference evidence="1 2" key="1">
    <citation type="submission" date="2017-06" db="EMBL/GenBank/DDBJ databases">
        <title>Genome Sequencing of the methanotroph Methylovulum psychrotolerants str. HV10-M2 isolated from a high-altitude environment.</title>
        <authorList>
            <person name="Mateos-Rivera A."/>
        </authorList>
    </citation>
    <scope>NUCLEOTIDE SEQUENCE [LARGE SCALE GENOMIC DNA]</scope>
    <source>
        <strain evidence="1 2">HV10_M2</strain>
    </source>
</reference>
<dbReference type="RefSeq" id="WP_088619755.1">
    <property type="nucleotide sequence ID" value="NZ_CP022129.1"/>
</dbReference>